<dbReference type="SUPFAM" id="SSF57302">
    <property type="entry name" value="Snake toxin-like"/>
    <property type="match status" value="1"/>
</dbReference>
<dbReference type="SMART" id="SM00134">
    <property type="entry name" value="LU"/>
    <property type="match status" value="1"/>
</dbReference>
<evidence type="ECO:0000256" key="2">
    <source>
        <dbReference type="ARBA" id="ARBA00022475"/>
    </source>
</evidence>
<accession>A0A7K8NLZ4</accession>
<evidence type="ECO:0000313" key="7">
    <source>
        <dbReference type="EMBL" id="NXE54334.1"/>
    </source>
</evidence>
<dbReference type="FunFam" id="2.10.60.10:FF:000003">
    <property type="entry name" value="lymphocyte antigen 6E isoform X1"/>
    <property type="match status" value="1"/>
</dbReference>
<dbReference type="Proteomes" id="UP000524187">
    <property type="component" value="Unassembled WGS sequence"/>
</dbReference>
<proteinExistence type="predicted"/>
<evidence type="ECO:0000256" key="3">
    <source>
        <dbReference type="ARBA" id="ARBA00022729"/>
    </source>
</evidence>
<keyword evidence="8" id="KW-1185">Reference proteome</keyword>
<dbReference type="Pfam" id="PF00087">
    <property type="entry name" value="Toxin_TOLIP"/>
    <property type="match status" value="1"/>
</dbReference>
<evidence type="ECO:0000256" key="5">
    <source>
        <dbReference type="ARBA" id="ARBA00023180"/>
    </source>
</evidence>
<feature type="domain" description="UPAR/Ly6" evidence="6">
    <location>
        <begin position="4"/>
        <end position="89"/>
    </location>
</feature>
<comment type="subcellular location">
    <subcellularLocation>
        <location evidence="1">Cell membrane</location>
    </subcellularLocation>
</comment>
<dbReference type="AlphaFoldDB" id="A0A7K8NLZ4"/>
<reference evidence="7 8" key="1">
    <citation type="submission" date="2019-09" db="EMBL/GenBank/DDBJ databases">
        <title>Bird 10,000 Genomes (B10K) Project - Family phase.</title>
        <authorList>
            <person name="Zhang G."/>
        </authorList>
    </citation>
    <scope>NUCLEOTIDE SEQUENCE [LARGE SCALE GENOMIC DNA]</scope>
    <source>
        <strain evidence="7">B10K-LSUMZ-50683</strain>
        <tissue evidence="7">Muscle</tissue>
    </source>
</reference>
<evidence type="ECO:0000313" key="8">
    <source>
        <dbReference type="Proteomes" id="UP000524187"/>
    </source>
</evidence>
<evidence type="ECO:0000259" key="6">
    <source>
        <dbReference type="SMART" id="SM00134"/>
    </source>
</evidence>
<feature type="non-terminal residue" evidence="7">
    <location>
        <position position="1"/>
    </location>
</feature>
<dbReference type="GO" id="GO:0005886">
    <property type="term" value="C:plasma membrane"/>
    <property type="evidence" value="ECO:0007669"/>
    <property type="project" value="UniProtKB-SubCell"/>
</dbReference>
<dbReference type="Gene3D" id="2.10.60.10">
    <property type="entry name" value="CD59"/>
    <property type="match status" value="1"/>
</dbReference>
<keyword evidence="4" id="KW-0472">Membrane</keyword>
<gene>
    <name evidence="7" type="primary">Psca</name>
    <name evidence="7" type="ORF">CASCAS_R05983</name>
</gene>
<evidence type="ECO:0000256" key="4">
    <source>
        <dbReference type="ARBA" id="ARBA00023136"/>
    </source>
</evidence>
<dbReference type="EMBL" id="VWPT01000201">
    <property type="protein sequence ID" value="NXE54334.1"/>
    <property type="molecule type" value="Genomic_DNA"/>
</dbReference>
<dbReference type="InterPro" id="IPR045860">
    <property type="entry name" value="Snake_toxin-like_sf"/>
</dbReference>
<protein>
    <submittedName>
        <fullName evidence="7">PSCA protein</fullName>
    </submittedName>
</protein>
<dbReference type="GO" id="GO:0030154">
    <property type="term" value="P:cell differentiation"/>
    <property type="evidence" value="ECO:0007669"/>
    <property type="project" value="UniProtKB-ARBA"/>
</dbReference>
<organism evidence="7 8">
    <name type="scientific">Casuarius casuarius</name>
    <name type="common">Southern cassowary</name>
    <name type="synonym">Struthio casuarius</name>
    <dbReference type="NCBI Taxonomy" id="8787"/>
    <lineage>
        <taxon>Eukaryota</taxon>
        <taxon>Metazoa</taxon>
        <taxon>Chordata</taxon>
        <taxon>Craniata</taxon>
        <taxon>Vertebrata</taxon>
        <taxon>Euteleostomi</taxon>
        <taxon>Archelosauria</taxon>
        <taxon>Archosauria</taxon>
        <taxon>Dinosauria</taxon>
        <taxon>Saurischia</taxon>
        <taxon>Theropoda</taxon>
        <taxon>Coelurosauria</taxon>
        <taxon>Aves</taxon>
        <taxon>Palaeognathae</taxon>
        <taxon>Casuariiformes</taxon>
        <taxon>Casuariidae</taxon>
        <taxon>Casuarius</taxon>
    </lineage>
</organism>
<keyword evidence="2" id="KW-1003">Cell membrane</keyword>
<dbReference type="InterPro" id="IPR051110">
    <property type="entry name" value="Ly-6/neurotoxin-like_GPI-ap"/>
</dbReference>
<comment type="caution">
    <text evidence="7">The sequence shown here is derived from an EMBL/GenBank/DDBJ whole genome shotgun (WGS) entry which is preliminary data.</text>
</comment>
<dbReference type="InterPro" id="IPR035076">
    <property type="entry name" value="Toxin/TOLIP"/>
</dbReference>
<dbReference type="CDD" id="cd23573">
    <property type="entry name" value="TFP_LU_ECD_PSCA"/>
    <property type="match status" value="1"/>
</dbReference>
<dbReference type="InterPro" id="IPR016054">
    <property type="entry name" value="LY6_UPA_recep-like"/>
</dbReference>
<name>A0A7K8NLZ4_CASCA</name>
<keyword evidence="5" id="KW-0325">Glycoprotein</keyword>
<evidence type="ECO:0000256" key="1">
    <source>
        <dbReference type="ARBA" id="ARBA00004236"/>
    </source>
</evidence>
<sequence>GSSLKCYSCTAQVSNSNCKMPVNCKDSEMCKTDVIGVVGLFSIISKGCALSCAPSYQDFTVGNRNVSCCSNDLCNLNAADSVRCSYGMAAVISANMLCTFLNSR</sequence>
<dbReference type="PANTHER" id="PTHR16983:SF1">
    <property type="entry name" value="PROSTATE STEM CELL ANTIGEN"/>
    <property type="match status" value="1"/>
</dbReference>
<feature type="non-terminal residue" evidence="7">
    <location>
        <position position="104"/>
    </location>
</feature>
<keyword evidence="3" id="KW-0732">Signal</keyword>
<dbReference type="PANTHER" id="PTHR16983">
    <property type="entry name" value="UPAR/LY6 DOMAIN-CONTAINING PROTEIN"/>
    <property type="match status" value="1"/>
</dbReference>